<keyword evidence="3" id="KW-1185">Reference proteome</keyword>
<evidence type="ECO:0000256" key="1">
    <source>
        <dbReference type="SAM" id="Phobius"/>
    </source>
</evidence>
<reference evidence="2" key="2">
    <citation type="submission" date="2025-09" db="UniProtKB">
        <authorList>
            <consortium name="Ensembl"/>
        </authorList>
    </citation>
    <scope>IDENTIFICATION</scope>
</reference>
<feature type="transmembrane region" description="Helical" evidence="1">
    <location>
        <begin position="119"/>
        <end position="140"/>
    </location>
</feature>
<protein>
    <submittedName>
        <fullName evidence="2">Uncharacterized protein</fullName>
    </submittedName>
</protein>
<dbReference type="Proteomes" id="UP000472276">
    <property type="component" value="Unassembled WGS sequence"/>
</dbReference>
<evidence type="ECO:0000313" key="2">
    <source>
        <dbReference type="Ensembl" id="ENSOABP00000036622.1"/>
    </source>
</evidence>
<keyword evidence="1" id="KW-0812">Transmembrane</keyword>
<dbReference type="Ensembl" id="ENSOABT00000037638.2">
    <property type="protein sequence ID" value="ENSOABP00000036622.1"/>
    <property type="gene ID" value="ENSOABG00000016825.2"/>
</dbReference>
<organism evidence="2 3">
    <name type="scientific">Oreochromis aureus</name>
    <name type="common">Israeli tilapia</name>
    <name type="synonym">Chromis aureus</name>
    <dbReference type="NCBI Taxonomy" id="47969"/>
    <lineage>
        <taxon>Eukaryota</taxon>
        <taxon>Metazoa</taxon>
        <taxon>Chordata</taxon>
        <taxon>Craniata</taxon>
        <taxon>Vertebrata</taxon>
        <taxon>Euteleostomi</taxon>
        <taxon>Actinopterygii</taxon>
        <taxon>Neopterygii</taxon>
        <taxon>Teleostei</taxon>
        <taxon>Neoteleostei</taxon>
        <taxon>Acanthomorphata</taxon>
        <taxon>Ovalentaria</taxon>
        <taxon>Cichlomorphae</taxon>
        <taxon>Cichliformes</taxon>
        <taxon>Cichlidae</taxon>
        <taxon>African cichlids</taxon>
        <taxon>Pseudocrenilabrinae</taxon>
        <taxon>Oreochromini</taxon>
        <taxon>Oreochromis</taxon>
    </lineage>
</organism>
<proteinExistence type="predicted"/>
<accession>A0A668UFL5</accession>
<sequence length="152" mass="17683">SREDYIRSSPIRRLFLGRVTEFTHCLTACFPTVVPLEEKQFLMLSCVQNALKFRLTEQRNIFKKRCVERWHKAKCMTSITLNDKVITVSGVYALMTLRRNNRHLSSTDTEDLTELISRLICFAVVFLNGILFVSCSKVWISSYSTPNEKPKR</sequence>
<keyword evidence="1" id="KW-1133">Transmembrane helix</keyword>
<name>A0A668UFL5_OREAU</name>
<keyword evidence="1" id="KW-0472">Membrane</keyword>
<reference evidence="2" key="1">
    <citation type="submission" date="2025-08" db="UniProtKB">
        <authorList>
            <consortium name="Ensembl"/>
        </authorList>
    </citation>
    <scope>IDENTIFICATION</scope>
</reference>
<evidence type="ECO:0000313" key="3">
    <source>
        <dbReference type="Proteomes" id="UP000472276"/>
    </source>
</evidence>
<dbReference type="AlphaFoldDB" id="A0A668UFL5"/>